<organism evidence="8 9">
    <name type="scientific">Frankliniella occidentalis</name>
    <name type="common">Western flower thrips</name>
    <name type="synonym">Euthrips occidentalis</name>
    <dbReference type="NCBI Taxonomy" id="133901"/>
    <lineage>
        <taxon>Eukaryota</taxon>
        <taxon>Metazoa</taxon>
        <taxon>Ecdysozoa</taxon>
        <taxon>Arthropoda</taxon>
        <taxon>Hexapoda</taxon>
        <taxon>Insecta</taxon>
        <taxon>Pterygota</taxon>
        <taxon>Neoptera</taxon>
        <taxon>Paraneoptera</taxon>
        <taxon>Thysanoptera</taxon>
        <taxon>Terebrantia</taxon>
        <taxon>Thripoidea</taxon>
        <taxon>Thripidae</taxon>
        <taxon>Frankliniella</taxon>
    </lineage>
</organism>
<evidence type="ECO:0000259" key="7">
    <source>
        <dbReference type="PROSITE" id="PS51211"/>
    </source>
</evidence>
<feature type="region of interest" description="Disordered" evidence="6">
    <location>
        <begin position="1"/>
        <end position="32"/>
    </location>
</feature>
<dbReference type="AlphaFoldDB" id="A0A9C6XBY0"/>
<dbReference type="InterPro" id="IPR001747">
    <property type="entry name" value="Vitellogenin_N"/>
</dbReference>
<evidence type="ECO:0000256" key="5">
    <source>
        <dbReference type="PROSITE-ProRule" id="PRU00557"/>
    </source>
</evidence>
<proteinExistence type="predicted"/>
<evidence type="ECO:0000256" key="6">
    <source>
        <dbReference type="SAM" id="MobiDB-lite"/>
    </source>
</evidence>
<reference evidence="9" key="1">
    <citation type="submission" date="2025-08" db="UniProtKB">
        <authorList>
            <consortium name="RefSeq"/>
        </authorList>
    </citation>
    <scope>IDENTIFICATION</scope>
    <source>
        <tissue evidence="9">Whole organism</tissue>
    </source>
</reference>
<feature type="domain" description="Vitellogenin" evidence="7">
    <location>
        <begin position="1"/>
        <end position="451"/>
    </location>
</feature>
<dbReference type="RefSeq" id="XP_052132925.1">
    <property type="nucleotide sequence ID" value="XM_052276965.1"/>
</dbReference>
<dbReference type="PANTHER" id="PTHR23345">
    <property type="entry name" value="VITELLOGENIN-RELATED"/>
    <property type="match status" value="1"/>
</dbReference>
<keyword evidence="8" id="KW-1185">Reference proteome</keyword>
<feature type="compositionally biased region" description="Low complexity" evidence="6">
    <location>
        <begin position="1"/>
        <end position="21"/>
    </location>
</feature>
<protein>
    <submittedName>
        <fullName evidence="9">Vitellogenin-like</fullName>
    </submittedName>
</protein>
<evidence type="ECO:0000313" key="9">
    <source>
        <dbReference type="RefSeq" id="XP_052132925.1"/>
    </source>
</evidence>
<dbReference type="OrthoDB" id="160294at2759"/>
<gene>
    <name evidence="9" type="primary">LOC127752215</name>
</gene>
<dbReference type="PROSITE" id="PS51211">
    <property type="entry name" value="VITELLOGENIN"/>
    <property type="match status" value="1"/>
</dbReference>
<sequence length="467" mass="51730">SSSSDSDSSSSSSSSSSTSSSEEWFQDMPKMNEAPKNPMLPYFVGYMGSSIQASNQINAIQAVQKLCQQIAHEIQNPNQIPEKATLAKFSILARLIRTMDAKQLEQASQQLYTSASSKSASQSQSATEKVAAWKAFRDAVAQAGTGPALQLIKEWIQNHKIQGEEAAEIVATLPMAARVPTKQYMDAFFDLIKKSEVQKQQFLNVSAILSFSNLVRKAQVDNATAHNRYPTHVFGRLNPKKASAVARDYIPYLAQQLKDAAQNEDSHKIQVYIRALGNTAHPKILSVFEPYLEGKKAISDFQRLHMVTALNKLAKVSPKIARPVLFRLYQNAGEAHEIRCIAVYLLMKTNPPASMLQRMAEFTNQDPSNEVRAVVKSAIESAANKLNSNMQQELSQNANAAVDMLNATKWGQQYSQAQFWSEDVAGDMNLAYQAALLTIGSDDTLLPRNAFLNLNNNLGGYRYKYFS</sequence>
<evidence type="ECO:0000256" key="2">
    <source>
        <dbReference type="ARBA" id="ARBA00022761"/>
    </source>
</evidence>
<evidence type="ECO:0000256" key="1">
    <source>
        <dbReference type="ARBA" id="ARBA00022729"/>
    </source>
</evidence>
<evidence type="ECO:0000256" key="3">
    <source>
        <dbReference type="ARBA" id="ARBA00023157"/>
    </source>
</evidence>
<dbReference type="GeneID" id="127752215"/>
<dbReference type="GO" id="GO:0005319">
    <property type="term" value="F:lipid transporter activity"/>
    <property type="evidence" value="ECO:0007669"/>
    <property type="project" value="InterPro"/>
</dbReference>
<comment type="caution">
    <text evidence="5">Lacks conserved residue(s) required for the propagation of feature annotation.</text>
</comment>
<dbReference type="PANTHER" id="PTHR23345:SF15">
    <property type="entry name" value="VITELLOGENIN 1-RELATED"/>
    <property type="match status" value="1"/>
</dbReference>
<dbReference type="Pfam" id="PF01347">
    <property type="entry name" value="Vitellogenin_N"/>
    <property type="match status" value="1"/>
</dbReference>
<evidence type="ECO:0000256" key="4">
    <source>
        <dbReference type="ARBA" id="ARBA00023180"/>
    </source>
</evidence>
<keyword evidence="1" id="KW-0732">Signal</keyword>
<keyword evidence="3" id="KW-1015">Disulfide bond</keyword>
<dbReference type="FunFam" id="1.25.10.20:FF:000003">
    <property type="entry name" value="Vitellogenin C"/>
    <property type="match status" value="1"/>
</dbReference>
<keyword evidence="4" id="KW-0325">Glycoprotein</keyword>
<dbReference type="SUPFAM" id="SSF48431">
    <property type="entry name" value="Lipovitellin-phosvitin complex, superhelical domain"/>
    <property type="match status" value="1"/>
</dbReference>
<dbReference type="InterPro" id="IPR011030">
    <property type="entry name" value="Lipovitellin_superhlx_dom"/>
</dbReference>
<dbReference type="KEGG" id="foc:127752215"/>
<accession>A0A9C6XBY0</accession>
<name>A0A9C6XBY0_FRAOC</name>
<dbReference type="Gene3D" id="1.25.10.20">
    <property type="entry name" value="Vitellinogen, superhelical"/>
    <property type="match status" value="1"/>
</dbReference>
<dbReference type="InterPro" id="IPR050733">
    <property type="entry name" value="Vitellogenin/Apolipophorin"/>
</dbReference>
<dbReference type="Proteomes" id="UP000504606">
    <property type="component" value="Unplaced"/>
</dbReference>
<evidence type="ECO:0000313" key="8">
    <source>
        <dbReference type="Proteomes" id="UP000504606"/>
    </source>
</evidence>
<dbReference type="SMART" id="SM00638">
    <property type="entry name" value="LPD_N"/>
    <property type="match status" value="1"/>
</dbReference>
<keyword evidence="2" id="KW-0758">Storage protein</keyword>
<feature type="non-terminal residue" evidence="9">
    <location>
        <position position="1"/>
    </location>
</feature>
<feature type="non-terminal residue" evidence="9">
    <location>
        <position position="467"/>
    </location>
</feature>
<dbReference type="GO" id="GO:0045735">
    <property type="term" value="F:nutrient reservoir activity"/>
    <property type="evidence" value="ECO:0007669"/>
    <property type="project" value="UniProtKB-KW"/>
</dbReference>